<organism evidence="3">
    <name type="scientific">Onchocerca ochengi</name>
    <name type="common">Filarial nematode worm</name>
    <dbReference type="NCBI Taxonomy" id="42157"/>
    <lineage>
        <taxon>Eukaryota</taxon>
        <taxon>Metazoa</taxon>
        <taxon>Ecdysozoa</taxon>
        <taxon>Nematoda</taxon>
        <taxon>Chromadorea</taxon>
        <taxon>Rhabditida</taxon>
        <taxon>Spirurina</taxon>
        <taxon>Spiruromorpha</taxon>
        <taxon>Filarioidea</taxon>
        <taxon>Onchocercidae</taxon>
        <taxon>Onchocerca</taxon>
    </lineage>
</organism>
<dbReference type="InterPro" id="IPR014776">
    <property type="entry name" value="4pyrrole_Mease_sub2"/>
</dbReference>
<sequence>MMKGRKEFLPPKYMTCSEAAKQLLEIVNQITEERLEPAYMPSTECVALARIGWDDQKIVFCSLKALCDVDMGPPLHSLIIPGDLHPIELDFLKSFPTS</sequence>
<dbReference type="Proteomes" id="UP000271087">
    <property type="component" value="Unassembled WGS sequence"/>
</dbReference>
<evidence type="ECO:0000313" key="1">
    <source>
        <dbReference type="EMBL" id="VDM94125.1"/>
    </source>
</evidence>
<dbReference type="SUPFAM" id="SSF53790">
    <property type="entry name" value="Tetrapyrrole methylase"/>
    <property type="match status" value="1"/>
</dbReference>
<dbReference type="PANTHER" id="PTHR10882:SF0">
    <property type="entry name" value="DIPHTHINE METHYL ESTER SYNTHASE"/>
    <property type="match status" value="1"/>
</dbReference>
<dbReference type="Gene3D" id="3.30.950.10">
    <property type="entry name" value="Methyltransferase, Cobalt-precorrin-4 Transmethylase, Domain 2"/>
    <property type="match status" value="1"/>
</dbReference>
<accession>A0A182EQI5</accession>
<dbReference type="GO" id="GO:0008168">
    <property type="term" value="F:methyltransferase activity"/>
    <property type="evidence" value="ECO:0007669"/>
    <property type="project" value="InterPro"/>
</dbReference>
<protein>
    <submittedName>
        <fullName evidence="3">Sen15 domain-containing protein</fullName>
    </submittedName>
</protein>
<reference evidence="1 2" key="2">
    <citation type="submission" date="2018-08" db="EMBL/GenBank/DDBJ databases">
        <authorList>
            <person name="Laetsch R D."/>
            <person name="Stevens L."/>
            <person name="Kumar S."/>
            <person name="Blaxter L. M."/>
        </authorList>
    </citation>
    <scope>NUCLEOTIDE SEQUENCE [LARGE SCALE GENOMIC DNA]</scope>
</reference>
<dbReference type="InterPro" id="IPR004551">
    <property type="entry name" value="Dphthn_synthase"/>
</dbReference>
<dbReference type="WBParaSite" id="nOo.2.0.1.t10398-RA">
    <property type="protein sequence ID" value="nOo.2.0.1.t10398-RA"/>
    <property type="gene ID" value="nOo.2.0.1.g10398"/>
</dbReference>
<name>A0A182EQI5_ONCOC</name>
<keyword evidence="2" id="KW-1185">Reference proteome</keyword>
<dbReference type="EMBL" id="UYRW01005930">
    <property type="protein sequence ID" value="VDM94125.1"/>
    <property type="molecule type" value="Genomic_DNA"/>
</dbReference>
<dbReference type="STRING" id="42157.A0A182EQI5"/>
<dbReference type="InterPro" id="IPR035996">
    <property type="entry name" value="4pyrrol_Methylase_sf"/>
</dbReference>
<gene>
    <name evidence="1" type="ORF">NOO_LOCUS10398</name>
</gene>
<evidence type="ECO:0000313" key="3">
    <source>
        <dbReference type="WBParaSite" id="nOo.2.0.1.t10398-RA"/>
    </source>
</evidence>
<dbReference type="GO" id="GO:0017183">
    <property type="term" value="P:protein histidyl modification to diphthamide"/>
    <property type="evidence" value="ECO:0007669"/>
    <property type="project" value="InterPro"/>
</dbReference>
<reference evidence="3" key="1">
    <citation type="submission" date="2016-06" db="UniProtKB">
        <authorList>
            <consortium name="WormBaseParasite"/>
        </authorList>
    </citation>
    <scope>IDENTIFICATION</scope>
</reference>
<dbReference type="PANTHER" id="PTHR10882">
    <property type="entry name" value="DIPHTHINE SYNTHASE"/>
    <property type="match status" value="1"/>
</dbReference>
<dbReference type="OrthoDB" id="2516at2759"/>
<proteinExistence type="predicted"/>
<evidence type="ECO:0000313" key="2">
    <source>
        <dbReference type="Proteomes" id="UP000271087"/>
    </source>
</evidence>
<dbReference type="AlphaFoldDB" id="A0A182EQI5"/>